<dbReference type="OrthoDB" id="5125733at2759"/>
<name>A0A8H7E429_9EURO</name>
<sequence>MDRDLGRILTRASFDRKRDQLPALAGIAGRWGELSNDTYLAGIWLSHLPQGLLWSNACPEKPRPKSYSAPSWSWTSLDNFFQELPADEAFKLLSHQIELEFPDLPYGKVKDGSITIRGKVIPMLWNLNDKSLRAPDADHGYLHPDFVGVSLDVWEGYNEDNEDNEDNECEQQDFEEVWLLQLVLFDDISRKGPAGLVLKKDESNKCRRLGIYFYDQRGGFIRFVDEVSLHQENWYFYEAMIEEQRKSLTRIIEPTTLIIL</sequence>
<comment type="caution">
    <text evidence="1">The sequence shown here is derived from an EMBL/GenBank/DDBJ whole genome shotgun (WGS) entry which is preliminary data.</text>
</comment>
<gene>
    <name evidence="1" type="ORF">GJ744_012436</name>
</gene>
<accession>A0A8H7E429</accession>
<evidence type="ECO:0000313" key="1">
    <source>
        <dbReference type="EMBL" id="KAF7505901.1"/>
    </source>
</evidence>
<dbReference type="EMBL" id="JAACFV010000098">
    <property type="protein sequence ID" value="KAF7505901.1"/>
    <property type="molecule type" value="Genomic_DNA"/>
</dbReference>
<dbReference type="PANTHER" id="PTHR33112:SF16">
    <property type="entry name" value="HETEROKARYON INCOMPATIBILITY DOMAIN-CONTAINING PROTEIN"/>
    <property type="match status" value="1"/>
</dbReference>
<reference evidence="1" key="1">
    <citation type="submission" date="2020-02" db="EMBL/GenBank/DDBJ databases">
        <authorList>
            <person name="Palmer J.M."/>
        </authorList>
    </citation>
    <scope>NUCLEOTIDE SEQUENCE</scope>
    <source>
        <strain evidence="1">EPUS1.4</strain>
        <tissue evidence="1">Thallus</tissue>
    </source>
</reference>
<dbReference type="PANTHER" id="PTHR33112">
    <property type="entry name" value="DOMAIN PROTEIN, PUTATIVE-RELATED"/>
    <property type="match status" value="1"/>
</dbReference>
<evidence type="ECO:0000313" key="2">
    <source>
        <dbReference type="Proteomes" id="UP000606974"/>
    </source>
</evidence>
<keyword evidence="2" id="KW-1185">Reference proteome</keyword>
<organism evidence="1 2">
    <name type="scientific">Endocarpon pusillum</name>
    <dbReference type="NCBI Taxonomy" id="364733"/>
    <lineage>
        <taxon>Eukaryota</taxon>
        <taxon>Fungi</taxon>
        <taxon>Dikarya</taxon>
        <taxon>Ascomycota</taxon>
        <taxon>Pezizomycotina</taxon>
        <taxon>Eurotiomycetes</taxon>
        <taxon>Chaetothyriomycetidae</taxon>
        <taxon>Verrucariales</taxon>
        <taxon>Verrucariaceae</taxon>
        <taxon>Endocarpon</taxon>
    </lineage>
</organism>
<dbReference type="AlphaFoldDB" id="A0A8H7E429"/>
<proteinExistence type="predicted"/>
<dbReference type="Proteomes" id="UP000606974">
    <property type="component" value="Unassembled WGS sequence"/>
</dbReference>
<protein>
    <submittedName>
        <fullName evidence="1">Uncharacterized protein</fullName>
    </submittedName>
</protein>